<organism evidence="1 2">
    <name type="scientific">Dibothriocephalus latus</name>
    <name type="common">Fish tapeworm</name>
    <name type="synonym">Diphyllobothrium latum</name>
    <dbReference type="NCBI Taxonomy" id="60516"/>
    <lineage>
        <taxon>Eukaryota</taxon>
        <taxon>Metazoa</taxon>
        <taxon>Spiralia</taxon>
        <taxon>Lophotrochozoa</taxon>
        <taxon>Platyhelminthes</taxon>
        <taxon>Cestoda</taxon>
        <taxon>Eucestoda</taxon>
        <taxon>Diphyllobothriidea</taxon>
        <taxon>Diphyllobothriidae</taxon>
        <taxon>Dibothriocephalus</taxon>
    </lineage>
</organism>
<protein>
    <submittedName>
        <fullName evidence="1">Uncharacterized protein</fullName>
    </submittedName>
</protein>
<accession>A0A3P7P9U9</accession>
<evidence type="ECO:0000313" key="2">
    <source>
        <dbReference type="Proteomes" id="UP000281553"/>
    </source>
</evidence>
<dbReference type="EMBL" id="UYRU01119045">
    <property type="protein sequence ID" value="VDN45788.1"/>
    <property type="molecule type" value="Genomic_DNA"/>
</dbReference>
<dbReference type="AlphaFoldDB" id="A0A3P7P9U9"/>
<keyword evidence="2" id="KW-1185">Reference proteome</keyword>
<gene>
    <name evidence="1" type="ORF">DILT_LOCUS19706</name>
</gene>
<dbReference type="Proteomes" id="UP000281553">
    <property type="component" value="Unassembled WGS sequence"/>
</dbReference>
<reference evidence="1 2" key="1">
    <citation type="submission" date="2018-11" db="EMBL/GenBank/DDBJ databases">
        <authorList>
            <consortium name="Pathogen Informatics"/>
        </authorList>
    </citation>
    <scope>NUCLEOTIDE SEQUENCE [LARGE SCALE GENOMIC DNA]</scope>
</reference>
<evidence type="ECO:0000313" key="1">
    <source>
        <dbReference type="EMBL" id="VDN45788.1"/>
    </source>
</evidence>
<proteinExistence type="predicted"/>
<sequence length="36" mass="4357">MLARFVHVLMQFLARLNDLFTREWKDIARSDCLPHL</sequence>
<name>A0A3P7P9U9_DIBLA</name>